<dbReference type="AlphaFoldDB" id="A0A5Q0H1H6"/>
<dbReference type="EMBL" id="CP034550">
    <property type="protein sequence ID" value="QFZ20106.1"/>
    <property type="molecule type" value="Genomic_DNA"/>
</dbReference>
<name>A0A5Q0H1H6_SACSY</name>
<accession>A0A5Q0H1H6</accession>
<evidence type="ECO:0000313" key="3">
    <source>
        <dbReference type="Proteomes" id="UP000325787"/>
    </source>
</evidence>
<proteinExistence type="predicted"/>
<sequence>MVVVLRVDLASVLARQVGQAFRVSEEDVRAHHAAIPRRLQGVRRSPVGRTHGGRSVPVPGSACPAVRGRDRERV</sequence>
<gene>
    <name evidence="2" type="ORF">EKG83_24200</name>
</gene>
<keyword evidence="3" id="KW-1185">Reference proteome</keyword>
<feature type="region of interest" description="Disordered" evidence="1">
    <location>
        <begin position="38"/>
        <end position="74"/>
    </location>
</feature>
<dbReference type="Proteomes" id="UP000325787">
    <property type="component" value="Chromosome"/>
</dbReference>
<evidence type="ECO:0000256" key="1">
    <source>
        <dbReference type="SAM" id="MobiDB-lite"/>
    </source>
</evidence>
<dbReference type="KEGG" id="ssyi:EKG83_24200"/>
<reference evidence="3" key="1">
    <citation type="journal article" date="2021" name="Curr. Microbiol.">
        <title>Complete genome of nocamycin-producing strain Saccharothrix syringae NRRL B-16468 reveals the biosynthetic potential for secondary metabolites.</title>
        <authorList>
            <person name="Mo X."/>
            <person name="Yang S."/>
        </authorList>
    </citation>
    <scope>NUCLEOTIDE SEQUENCE [LARGE SCALE GENOMIC DNA]</scope>
    <source>
        <strain evidence="3">ATCC 51364 / DSM 43886 / JCM 6844 / KCTC 9398 / NBRC 14523 / NRRL B-16468 / INA 2240</strain>
    </source>
</reference>
<protein>
    <submittedName>
        <fullName evidence="2">Uncharacterized protein</fullName>
    </submittedName>
</protein>
<evidence type="ECO:0000313" key="2">
    <source>
        <dbReference type="EMBL" id="QFZ20106.1"/>
    </source>
</evidence>
<dbReference type="RefSeq" id="WP_051767092.1">
    <property type="nucleotide sequence ID" value="NZ_CP034550.1"/>
</dbReference>
<organism evidence="2 3">
    <name type="scientific">Saccharothrix syringae</name>
    <name type="common">Nocardiopsis syringae</name>
    <dbReference type="NCBI Taxonomy" id="103733"/>
    <lineage>
        <taxon>Bacteria</taxon>
        <taxon>Bacillati</taxon>
        <taxon>Actinomycetota</taxon>
        <taxon>Actinomycetes</taxon>
        <taxon>Pseudonocardiales</taxon>
        <taxon>Pseudonocardiaceae</taxon>
        <taxon>Saccharothrix</taxon>
    </lineage>
</organism>